<reference evidence="1" key="1">
    <citation type="journal article" date="2020" name="Cell">
        <title>Large-Scale Comparative Analyses of Tick Genomes Elucidate Their Genetic Diversity and Vector Capacities.</title>
        <authorList>
            <consortium name="Tick Genome and Microbiome Consortium (TIGMIC)"/>
            <person name="Jia N."/>
            <person name="Wang J."/>
            <person name="Shi W."/>
            <person name="Du L."/>
            <person name="Sun Y."/>
            <person name="Zhan W."/>
            <person name="Jiang J.F."/>
            <person name="Wang Q."/>
            <person name="Zhang B."/>
            <person name="Ji P."/>
            <person name="Bell-Sakyi L."/>
            <person name="Cui X.M."/>
            <person name="Yuan T.T."/>
            <person name="Jiang B.G."/>
            <person name="Yang W.F."/>
            <person name="Lam T.T."/>
            <person name="Chang Q.C."/>
            <person name="Ding S.J."/>
            <person name="Wang X.J."/>
            <person name="Zhu J.G."/>
            <person name="Ruan X.D."/>
            <person name="Zhao L."/>
            <person name="Wei J.T."/>
            <person name="Ye R.Z."/>
            <person name="Que T.C."/>
            <person name="Du C.H."/>
            <person name="Zhou Y.H."/>
            <person name="Cheng J.X."/>
            <person name="Dai P.F."/>
            <person name="Guo W.B."/>
            <person name="Han X.H."/>
            <person name="Huang E.J."/>
            <person name="Li L.F."/>
            <person name="Wei W."/>
            <person name="Gao Y.C."/>
            <person name="Liu J.Z."/>
            <person name="Shao H.Z."/>
            <person name="Wang X."/>
            <person name="Wang C.C."/>
            <person name="Yang T.C."/>
            <person name="Huo Q.B."/>
            <person name="Li W."/>
            <person name="Chen H.Y."/>
            <person name="Chen S.E."/>
            <person name="Zhou L.G."/>
            <person name="Ni X.B."/>
            <person name="Tian J.H."/>
            <person name="Sheng Y."/>
            <person name="Liu T."/>
            <person name="Pan Y.S."/>
            <person name="Xia L.Y."/>
            <person name="Li J."/>
            <person name="Zhao F."/>
            <person name="Cao W.C."/>
        </authorList>
    </citation>
    <scope>NUCLEOTIDE SEQUENCE</scope>
    <source>
        <strain evidence="1">Rsan-2018</strain>
    </source>
</reference>
<accession>A0A9D4T972</accession>
<reference evidence="1" key="2">
    <citation type="submission" date="2021-09" db="EMBL/GenBank/DDBJ databases">
        <authorList>
            <person name="Jia N."/>
            <person name="Wang J."/>
            <person name="Shi W."/>
            <person name="Du L."/>
            <person name="Sun Y."/>
            <person name="Zhan W."/>
            <person name="Jiang J."/>
            <person name="Wang Q."/>
            <person name="Zhang B."/>
            <person name="Ji P."/>
            <person name="Sakyi L.B."/>
            <person name="Cui X."/>
            <person name="Yuan T."/>
            <person name="Jiang B."/>
            <person name="Yang W."/>
            <person name="Lam T.T.-Y."/>
            <person name="Chang Q."/>
            <person name="Ding S."/>
            <person name="Wang X."/>
            <person name="Zhu J."/>
            <person name="Ruan X."/>
            <person name="Zhao L."/>
            <person name="Wei J."/>
            <person name="Que T."/>
            <person name="Du C."/>
            <person name="Cheng J."/>
            <person name="Dai P."/>
            <person name="Han X."/>
            <person name="Huang E."/>
            <person name="Gao Y."/>
            <person name="Liu J."/>
            <person name="Shao H."/>
            <person name="Ye R."/>
            <person name="Li L."/>
            <person name="Wei W."/>
            <person name="Wang X."/>
            <person name="Wang C."/>
            <person name="Huo Q."/>
            <person name="Li W."/>
            <person name="Guo W."/>
            <person name="Chen H."/>
            <person name="Chen S."/>
            <person name="Zhou L."/>
            <person name="Zhou L."/>
            <person name="Ni X."/>
            <person name="Tian J."/>
            <person name="Zhou Y."/>
            <person name="Sheng Y."/>
            <person name="Liu T."/>
            <person name="Pan Y."/>
            <person name="Xia L."/>
            <person name="Li J."/>
            <person name="Zhao F."/>
            <person name="Cao W."/>
        </authorList>
    </citation>
    <scope>NUCLEOTIDE SEQUENCE</scope>
    <source>
        <strain evidence="1">Rsan-2018</strain>
        <tissue evidence="1">Larvae</tissue>
    </source>
</reference>
<dbReference type="EMBL" id="JABSTV010001245">
    <property type="protein sequence ID" value="KAH7983185.1"/>
    <property type="molecule type" value="Genomic_DNA"/>
</dbReference>
<dbReference type="Proteomes" id="UP000821837">
    <property type="component" value="Chromosome 1"/>
</dbReference>
<gene>
    <name evidence="1" type="ORF">HPB52_009934</name>
</gene>
<dbReference type="AlphaFoldDB" id="A0A9D4T972"/>
<evidence type="ECO:0000313" key="1">
    <source>
        <dbReference type="EMBL" id="KAH7983185.1"/>
    </source>
</evidence>
<comment type="caution">
    <text evidence="1">The sequence shown here is derived from an EMBL/GenBank/DDBJ whole genome shotgun (WGS) entry which is preliminary data.</text>
</comment>
<name>A0A9D4T972_RHISA</name>
<evidence type="ECO:0000313" key="2">
    <source>
        <dbReference type="Proteomes" id="UP000821837"/>
    </source>
</evidence>
<proteinExistence type="predicted"/>
<organism evidence="1 2">
    <name type="scientific">Rhipicephalus sanguineus</name>
    <name type="common">Brown dog tick</name>
    <name type="synonym">Ixodes sanguineus</name>
    <dbReference type="NCBI Taxonomy" id="34632"/>
    <lineage>
        <taxon>Eukaryota</taxon>
        <taxon>Metazoa</taxon>
        <taxon>Ecdysozoa</taxon>
        <taxon>Arthropoda</taxon>
        <taxon>Chelicerata</taxon>
        <taxon>Arachnida</taxon>
        <taxon>Acari</taxon>
        <taxon>Parasitiformes</taxon>
        <taxon>Ixodida</taxon>
        <taxon>Ixodoidea</taxon>
        <taxon>Ixodidae</taxon>
        <taxon>Rhipicephalinae</taxon>
        <taxon>Rhipicephalus</taxon>
        <taxon>Rhipicephalus</taxon>
    </lineage>
</organism>
<protein>
    <submittedName>
        <fullName evidence="1">Uncharacterized protein</fullName>
    </submittedName>
</protein>
<keyword evidence="2" id="KW-1185">Reference proteome</keyword>
<sequence length="137" mass="15771">MSCFRYMQRRARAKGLNAAPYFTLQREICEQSMVITSKPPEQLLGILQPELVTTEHGPLYLRLQTLDRLSVAFFPDDQLCEEALHILLILLRIIMQYSLLPRESAVKHEVILNVPGILKRLVMIACAKPYAIEFVYP</sequence>
<dbReference type="VEuPathDB" id="VectorBase:RSAN_045236"/>